<dbReference type="eggNOG" id="ENOG502ZNTS">
    <property type="taxonomic scope" value="Bacteria"/>
</dbReference>
<gene>
    <name evidence="1" type="ORF">CAP_5860</name>
</gene>
<dbReference type="AlphaFoldDB" id="A0A017TH12"/>
<dbReference type="EMBL" id="ASRX01000005">
    <property type="protein sequence ID" value="EYF08100.1"/>
    <property type="molecule type" value="Genomic_DNA"/>
</dbReference>
<comment type="caution">
    <text evidence="1">The sequence shown here is derived from an EMBL/GenBank/DDBJ whole genome shotgun (WGS) entry which is preliminary data.</text>
</comment>
<dbReference type="Proteomes" id="UP000019678">
    <property type="component" value="Unassembled WGS sequence"/>
</dbReference>
<dbReference type="OrthoDB" id="6887437at2"/>
<evidence type="ECO:0000313" key="2">
    <source>
        <dbReference type="Proteomes" id="UP000019678"/>
    </source>
</evidence>
<organism evidence="1 2">
    <name type="scientific">Chondromyces apiculatus DSM 436</name>
    <dbReference type="NCBI Taxonomy" id="1192034"/>
    <lineage>
        <taxon>Bacteria</taxon>
        <taxon>Pseudomonadati</taxon>
        <taxon>Myxococcota</taxon>
        <taxon>Polyangia</taxon>
        <taxon>Polyangiales</taxon>
        <taxon>Polyangiaceae</taxon>
        <taxon>Chondromyces</taxon>
    </lineage>
</organism>
<dbReference type="RefSeq" id="WP_044236018.1">
    <property type="nucleotide sequence ID" value="NZ_ASRX01000005.1"/>
</dbReference>
<protein>
    <submittedName>
        <fullName evidence="1">Uncharacterized protein</fullName>
    </submittedName>
</protein>
<keyword evidence="2" id="KW-1185">Reference proteome</keyword>
<proteinExistence type="predicted"/>
<accession>A0A017TH12</accession>
<name>A0A017TH12_9BACT</name>
<reference evidence="1 2" key="1">
    <citation type="submission" date="2013-05" db="EMBL/GenBank/DDBJ databases">
        <title>Genome assembly of Chondromyces apiculatus DSM 436.</title>
        <authorList>
            <person name="Sharma G."/>
            <person name="Khatri I."/>
            <person name="Kaur C."/>
            <person name="Mayilraj S."/>
            <person name="Subramanian S."/>
        </authorList>
    </citation>
    <scope>NUCLEOTIDE SEQUENCE [LARGE SCALE GENOMIC DNA]</scope>
    <source>
        <strain evidence="1 2">DSM 436</strain>
    </source>
</reference>
<sequence>MWVGTVITDFNGIVLFEPHRLETWYGGQIEEGTDLFSKFTQTDAGDEVLIAGQIVPVLAIDDSPYQIIVRLAGEPEVTRGEFIVENGIYPLRVERGLFVADLAVLKEWEEGLGWQPVDVLPGNYAVTIRGFRALDSTGKRIIEAGYEFILEPRDALPALTADVGKNMRVMW</sequence>
<evidence type="ECO:0000313" key="1">
    <source>
        <dbReference type="EMBL" id="EYF08100.1"/>
    </source>
</evidence>